<evidence type="ECO:0000256" key="3">
    <source>
        <dbReference type="ARBA" id="ARBA00004174"/>
    </source>
</evidence>
<evidence type="ECO:0000256" key="10">
    <source>
        <dbReference type="ARBA" id="ARBA00023002"/>
    </source>
</evidence>
<feature type="transmembrane region" description="Helical" evidence="16">
    <location>
        <begin position="12"/>
        <end position="31"/>
    </location>
</feature>
<keyword evidence="11 14" id="KW-0408">Iron</keyword>
<dbReference type="SUPFAM" id="SSF48264">
    <property type="entry name" value="Cytochrome P450"/>
    <property type="match status" value="1"/>
</dbReference>
<keyword evidence="16" id="KW-0812">Transmembrane</keyword>
<dbReference type="OrthoDB" id="1470350at2759"/>
<evidence type="ECO:0000256" key="12">
    <source>
        <dbReference type="ARBA" id="ARBA00023033"/>
    </source>
</evidence>
<protein>
    <submittedName>
        <fullName evidence="17">Cytochrome P450 4C1</fullName>
    </submittedName>
</protein>
<evidence type="ECO:0000256" key="1">
    <source>
        <dbReference type="ARBA" id="ARBA00001971"/>
    </source>
</evidence>
<dbReference type="PRINTS" id="PR00385">
    <property type="entry name" value="P450"/>
</dbReference>
<dbReference type="CDD" id="cd20628">
    <property type="entry name" value="CYP4"/>
    <property type="match status" value="1"/>
</dbReference>
<dbReference type="PANTHER" id="PTHR24291:SF189">
    <property type="entry name" value="CYTOCHROME P450 4C3-RELATED"/>
    <property type="match status" value="1"/>
</dbReference>
<comment type="similarity">
    <text evidence="5 15">Belongs to the cytochrome P450 family.</text>
</comment>
<keyword evidence="16" id="KW-1133">Transmembrane helix</keyword>
<evidence type="ECO:0000256" key="7">
    <source>
        <dbReference type="ARBA" id="ARBA00022723"/>
    </source>
</evidence>
<evidence type="ECO:0000256" key="4">
    <source>
        <dbReference type="ARBA" id="ARBA00004406"/>
    </source>
</evidence>
<dbReference type="STRING" id="105785.A0A2J7RQZ0"/>
<dbReference type="GO" id="GO:0016705">
    <property type="term" value="F:oxidoreductase activity, acting on paired donors, with incorporation or reduction of molecular oxygen"/>
    <property type="evidence" value="ECO:0007669"/>
    <property type="project" value="InterPro"/>
</dbReference>
<dbReference type="PROSITE" id="PS00086">
    <property type="entry name" value="CYTOCHROME_P450"/>
    <property type="match status" value="1"/>
</dbReference>
<evidence type="ECO:0000256" key="13">
    <source>
        <dbReference type="ARBA" id="ARBA00023136"/>
    </source>
</evidence>
<dbReference type="AlphaFoldDB" id="A0A2J7RQZ0"/>
<gene>
    <name evidence="17" type="primary">CYP4C1_38</name>
    <name evidence="17" type="ORF">B7P43_G14882</name>
</gene>
<keyword evidence="8" id="KW-0256">Endoplasmic reticulum</keyword>
<evidence type="ECO:0000313" key="17">
    <source>
        <dbReference type="EMBL" id="PNF43243.1"/>
    </source>
</evidence>
<dbReference type="InterPro" id="IPR002403">
    <property type="entry name" value="Cyt_P450_E_grp-IV"/>
</dbReference>
<evidence type="ECO:0000256" key="16">
    <source>
        <dbReference type="SAM" id="Phobius"/>
    </source>
</evidence>
<sequence>MDNLITIENMKVFLVLTICGSAILLLLAKIWKFFRMWQSVSKIPGPPGVPILGNILEFVPGDLAQNFRVVKKFMKCGRNVKAWFGPFPIILIYDKDDIQKIIGTKQAESRGPLATKLLKEVCLNGLFSSEGNVWKRHRKIVQSTFHNNVLKNFVDNFSKNSLILTERLKTVADGESFDIFRYIGDCTFDVLFETAFAYNMDIQKGCNVSLAKNILRINDILTQRCTNPWLLNDTMFRLTKMSKEFAQLNSIMHGTVAKLIEERCNSFRESAKGKLDVDDADNMTKSKPVLLDILISDGQLSDYDIRGELLTALLAGTETTATTCCYVLCALSEHQQVQEKVLEEQRRIFCKDFLRPVAAEDVSRMVYLEQVIKETIRILPPVIFVHRQMDEDTLLHDGCVLPAGVFTLIFTYGVHRDPEAFPDPDRFDPERFSPENTLGRHPYSYIPFGAGRRICVGYKYALSEAKTILSSILRRYRVLETKGAVSAVEDKLQLGIITVPKEGVYIKLLPRETEI</sequence>
<dbReference type="PRINTS" id="PR00465">
    <property type="entry name" value="EP450IV"/>
</dbReference>
<accession>A0A2J7RQZ0</accession>
<evidence type="ECO:0000256" key="11">
    <source>
        <dbReference type="ARBA" id="ARBA00023004"/>
    </source>
</evidence>
<evidence type="ECO:0000256" key="8">
    <source>
        <dbReference type="ARBA" id="ARBA00022824"/>
    </source>
</evidence>
<keyword evidence="13 16" id="KW-0472">Membrane</keyword>
<dbReference type="Proteomes" id="UP000235965">
    <property type="component" value="Unassembled WGS sequence"/>
</dbReference>
<evidence type="ECO:0000256" key="6">
    <source>
        <dbReference type="ARBA" id="ARBA00022617"/>
    </source>
</evidence>
<dbReference type="InterPro" id="IPR050196">
    <property type="entry name" value="Cytochrome_P450_Monoox"/>
</dbReference>
<organism evidence="17 18">
    <name type="scientific">Cryptotermes secundus</name>
    <dbReference type="NCBI Taxonomy" id="105785"/>
    <lineage>
        <taxon>Eukaryota</taxon>
        <taxon>Metazoa</taxon>
        <taxon>Ecdysozoa</taxon>
        <taxon>Arthropoda</taxon>
        <taxon>Hexapoda</taxon>
        <taxon>Insecta</taxon>
        <taxon>Pterygota</taxon>
        <taxon>Neoptera</taxon>
        <taxon>Polyneoptera</taxon>
        <taxon>Dictyoptera</taxon>
        <taxon>Blattodea</taxon>
        <taxon>Blattoidea</taxon>
        <taxon>Termitoidae</taxon>
        <taxon>Kalotermitidae</taxon>
        <taxon>Cryptotermitinae</taxon>
        <taxon>Cryptotermes</taxon>
    </lineage>
</organism>
<comment type="cofactor">
    <cofactor evidence="1 14">
        <name>heme</name>
        <dbReference type="ChEBI" id="CHEBI:30413"/>
    </cofactor>
</comment>
<proteinExistence type="inferred from homology"/>
<evidence type="ECO:0000313" key="18">
    <source>
        <dbReference type="Proteomes" id="UP000235965"/>
    </source>
</evidence>
<dbReference type="Pfam" id="PF00067">
    <property type="entry name" value="p450"/>
    <property type="match status" value="1"/>
</dbReference>
<dbReference type="EMBL" id="NEVH01000613">
    <property type="protein sequence ID" value="PNF43243.1"/>
    <property type="molecule type" value="Genomic_DNA"/>
</dbReference>
<keyword evidence="12 15" id="KW-0503">Monooxygenase</keyword>
<dbReference type="InParanoid" id="A0A2J7RQZ0"/>
<dbReference type="InterPro" id="IPR001128">
    <property type="entry name" value="Cyt_P450"/>
</dbReference>
<reference evidence="17 18" key="1">
    <citation type="submission" date="2017-12" db="EMBL/GenBank/DDBJ databases">
        <title>Hemimetabolous genomes reveal molecular basis of termite eusociality.</title>
        <authorList>
            <person name="Harrison M.C."/>
            <person name="Jongepier E."/>
            <person name="Robertson H.M."/>
            <person name="Arning N."/>
            <person name="Bitard-Feildel T."/>
            <person name="Chao H."/>
            <person name="Childers C.P."/>
            <person name="Dinh H."/>
            <person name="Doddapaneni H."/>
            <person name="Dugan S."/>
            <person name="Gowin J."/>
            <person name="Greiner C."/>
            <person name="Han Y."/>
            <person name="Hu H."/>
            <person name="Hughes D.S.T."/>
            <person name="Huylmans A.-K."/>
            <person name="Kemena C."/>
            <person name="Kremer L.P.M."/>
            <person name="Lee S.L."/>
            <person name="Lopez-Ezquerra A."/>
            <person name="Mallet L."/>
            <person name="Monroy-Kuhn J.M."/>
            <person name="Moser A."/>
            <person name="Murali S.C."/>
            <person name="Muzny D.M."/>
            <person name="Otani S."/>
            <person name="Piulachs M.-D."/>
            <person name="Poelchau M."/>
            <person name="Qu J."/>
            <person name="Schaub F."/>
            <person name="Wada-Katsumata A."/>
            <person name="Worley K.C."/>
            <person name="Xie Q."/>
            <person name="Ylla G."/>
            <person name="Poulsen M."/>
            <person name="Gibbs R.A."/>
            <person name="Schal C."/>
            <person name="Richards S."/>
            <person name="Belles X."/>
            <person name="Korb J."/>
            <person name="Bornberg-Bauer E."/>
        </authorList>
    </citation>
    <scope>NUCLEOTIDE SEQUENCE [LARGE SCALE GENOMIC DNA]</scope>
    <source>
        <tissue evidence="17">Whole body</tissue>
    </source>
</reference>
<dbReference type="PANTHER" id="PTHR24291">
    <property type="entry name" value="CYTOCHROME P450 FAMILY 4"/>
    <property type="match status" value="1"/>
</dbReference>
<feature type="binding site" description="axial binding residue" evidence="14">
    <location>
        <position position="455"/>
    </location>
    <ligand>
        <name>heme</name>
        <dbReference type="ChEBI" id="CHEBI:30413"/>
    </ligand>
    <ligandPart>
        <name>Fe</name>
        <dbReference type="ChEBI" id="CHEBI:18248"/>
    </ligandPart>
</feature>
<keyword evidence="10 15" id="KW-0560">Oxidoreductase</keyword>
<evidence type="ECO:0000256" key="5">
    <source>
        <dbReference type="ARBA" id="ARBA00010617"/>
    </source>
</evidence>
<name>A0A2J7RQZ0_9NEOP</name>
<keyword evidence="9" id="KW-0492">Microsome</keyword>
<evidence type="ECO:0000256" key="2">
    <source>
        <dbReference type="ARBA" id="ARBA00003690"/>
    </source>
</evidence>
<evidence type="ECO:0000256" key="14">
    <source>
        <dbReference type="PIRSR" id="PIRSR602403-1"/>
    </source>
</evidence>
<comment type="caution">
    <text evidence="17">The sequence shown here is derived from an EMBL/GenBank/DDBJ whole genome shotgun (WGS) entry which is preliminary data.</text>
</comment>
<dbReference type="GO" id="GO:0020037">
    <property type="term" value="F:heme binding"/>
    <property type="evidence" value="ECO:0007669"/>
    <property type="project" value="InterPro"/>
</dbReference>
<dbReference type="GO" id="GO:0005506">
    <property type="term" value="F:iron ion binding"/>
    <property type="evidence" value="ECO:0007669"/>
    <property type="project" value="InterPro"/>
</dbReference>
<keyword evidence="18" id="KW-1185">Reference proteome</keyword>
<dbReference type="Gene3D" id="1.10.630.10">
    <property type="entry name" value="Cytochrome P450"/>
    <property type="match status" value="1"/>
</dbReference>
<dbReference type="GO" id="GO:0005789">
    <property type="term" value="C:endoplasmic reticulum membrane"/>
    <property type="evidence" value="ECO:0007669"/>
    <property type="project" value="UniProtKB-SubCell"/>
</dbReference>
<comment type="subcellular location">
    <subcellularLocation>
        <location evidence="4">Endoplasmic reticulum membrane</location>
        <topology evidence="4">Peripheral membrane protein</topology>
    </subcellularLocation>
    <subcellularLocation>
        <location evidence="3">Microsome membrane</location>
        <topology evidence="3">Peripheral membrane protein</topology>
    </subcellularLocation>
</comment>
<dbReference type="InterPro" id="IPR036396">
    <property type="entry name" value="Cyt_P450_sf"/>
</dbReference>
<keyword evidence="7 14" id="KW-0479">Metal-binding</keyword>
<comment type="function">
    <text evidence="2">May be involved in the metabolism of insect hormones and in the breakdown of synthetic insecticides.</text>
</comment>
<dbReference type="InterPro" id="IPR017972">
    <property type="entry name" value="Cyt_P450_CS"/>
</dbReference>
<dbReference type="GO" id="GO:0004497">
    <property type="term" value="F:monooxygenase activity"/>
    <property type="evidence" value="ECO:0007669"/>
    <property type="project" value="UniProtKB-KW"/>
</dbReference>
<keyword evidence="6 14" id="KW-0349">Heme</keyword>
<evidence type="ECO:0000256" key="9">
    <source>
        <dbReference type="ARBA" id="ARBA00022848"/>
    </source>
</evidence>
<evidence type="ECO:0000256" key="15">
    <source>
        <dbReference type="RuleBase" id="RU000461"/>
    </source>
</evidence>